<organism evidence="2 3">
    <name type="scientific">Meripilus lineatus</name>
    <dbReference type="NCBI Taxonomy" id="2056292"/>
    <lineage>
        <taxon>Eukaryota</taxon>
        <taxon>Fungi</taxon>
        <taxon>Dikarya</taxon>
        <taxon>Basidiomycota</taxon>
        <taxon>Agaricomycotina</taxon>
        <taxon>Agaricomycetes</taxon>
        <taxon>Polyporales</taxon>
        <taxon>Meripilaceae</taxon>
        <taxon>Meripilus</taxon>
    </lineage>
</organism>
<sequence>MFPPIVIFPLPNASAKVSAPSRTPNKLRKRPSPLEGLHVGDIDTQIKKNAAGKKLFGFKKPKSIAGTIKSVLSKLGKGKNEKDDTQSGDDGLNVWQDVRVVDSECMESDDGDFEEVELLIDDTVILCVDEVEEVVGEDAPVPVVCATPDVAPLVIQPHRAQEGEGCIACVLGIVHETPEVDREVSVAEDSHEEGTPEIRFEVPVPVLDEETEAPSSIVSEVTEIVLTLDESSLVEDALSLNVIKAVDDIPSISLDVLPALDTDVDTTVEEASCESSIACPLGVVPDTALENQETFVPSTSAEFIFPDEIFDVFADASVEVIVDTSVDAPVDVPSIVETPAAVVLPEVSPASIVEVSTILHELPFNSFTDIGADINIDALVEPSSCDAGIIPFLGTVPKVVLENPETPAPSTSAESIFPDEIFAVFVDASVAAIVDISVDVQVEVPSVVEFSDAAVLPGVSTAPIIDVYPVPDELLDDHSSNISDDVNIDALVEPSVDVPVYQPSEQVAEVSISIVQPVVDVSDVQVPGEVTSSTSDIAPAVVLEVLEAAKAISEVSIPDDDFSLPGLPSTPIGSTASLASIQSLPSRSSTPSSQRVAPPANGAVKPCDRVPAGSVTRQGLSSDEFVRRQRVGLALRVLETKGKIVERDPHEPIPEMSVHDDDTPSFDLPDTSIDFTASLASTESFPSPSSTPHSQRSAPPTNARARGQVLARTATMKGLSSDEFIRRQGGLGLRAVETQGKDVEQDLGASRWTHSLRSVGVRAAVKGSRDNARHQFMSGGVRLRSANDRAVHRFEGPGYENWQQELRRRRGLRSGLKTDDIHEPSPMQHRSNVGQLRGQLRVTGRSFADLTSNKTRLDTNVLDIKSLRANLRRVSHPRKENDNGKGLPFRSNDQKSRSA</sequence>
<feature type="compositionally biased region" description="Low complexity" evidence="1">
    <location>
        <begin position="582"/>
        <end position="595"/>
    </location>
</feature>
<dbReference type="Proteomes" id="UP001212997">
    <property type="component" value="Unassembled WGS sequence"/>
</dbReference>
<evidence type="ECO:0000256" key="1">
    <source>
        <dbReference type="SAM" id="MobiDB-lite"/>
    </source>
</evidence>
<keyword evidence="3" id="KW-1185">Reference proteome</keyword>
<evidence type="ECO:0000313" key="2">
    <source>
        <dbReference type="EMBL" id="KAJ3483842.1"/>
    </source>
</evidence>
<feature type="compositionally biased region" description="Basic and acidic residues" evidence="1">
    <location>
        <begin position="646"/>
        <end position="662"/>
    </location>
</feature>
<feature type="region of interest" description="Disordered" evidence="1">
    <location>
        <begin position="646"/>
        <end position="705"/>
    </location>
</feature>
<comment type="caution">
    <text evidence="2">The sequence shown here is derived from an EMBL/GenBank/DDBJ whole genome shotgun (WGS) entry which is preliminary data.</text>
</comment>
<protein>
    <submittedName>
        <fullName evidence="2">Uncharacterized protein</fullName>
    </submittedName>
</protein>
<accession>A0AAD5V420</accession>
<reference evidence="2" key="1">
    <citation type="submission" date="2022-07" db="EMBL/GenBank/DDBJ databases">
        <title>Genome Sequence of Physisporinus lineatus.</title>
        <authorList>
            <person name="Buettner E."/>
        </authorList>
    </citation>
    <scope>NUCLEOTIDE SEQUENCE</scope>
    <source>
        <strain evidence="2">VT162</strain>
    </source>
</reference>
<dbReference type="AlphaFoldDB" id="A0AAD5V420"/>
<gene>
    <name evidence="2" type="ORF">NLI96_g6046</name>
</gene>
<feature type="region of interest" description="Disordered" evidence="1">
    <location>
        <begin position="13"/>
        <end position="38"/>
    </location>
</feature>
<dbReference type="EMBL" id="JANAWD010000212">
    <property type="protein sequence ID" value="KAJ3483842.1"/>
    <property type="molecule type" value="Genomic_DNA"/>
</dbReference>
<feature type="region of interest" description="Disordered" evidence="1">
    <location>
        <begin position="872"/>
        <end position="899"/>
    </location>
</feature>
<evidence type="ECO:0000313" key="3">
    <source>
        <dbReference type="Proteomes" id="UP001212997"/>
    </source>
</evidence>
<proteinExistence type="predicted"/>
<name>A0AAD5V420_9APHY</name>
<feature type="compositionally biased region" description="Low complexity" evidence="1">
    <location>
        <begin position="678"/>
        <end position="694"/>
    </location>
</feature>
<feature type="region of interest" description="Disordered" evidence="1">
    <location>
        <begin position="582"/>
        <end position="618"/>
    </location>
</feature>